<dbReference type="GO" id="GO:0005507">
    <property type="term" value="F:copper ion binding"/>
    <property type="evidence" value="ECO:0007669"/>
    <property type="project" value="TreeGrafter"/>
</dbReference>
<dbReference type="GO" id="GO:0008270">
    <property type="term" value="F:zinc ion binding"/>
    <property type="evidence" value="ECO:0007669"/>
    <property type="project" value="TreeGrafter"/>
</dbReference>
<dbReference type="Pfam" id="PF02151">
    <property type="entry name" value="UVR"/>
    <property type="match status" value="1"/>
</dbReference>
<dbReference type="KEGG" id="dau:Daud_0179"/>
<organism evidence="2 3">
    <name type="scientific">Desulforudis audaxviator (strain MP104C)</name>
    <dbReference type="NCBI Taxonomy" id="477974"/>
    <lineage>
        <taxon>Bacteria</taxon>
        <taxon>Bacillati</taxon>
        <taxon>Bacillota</taxon>
        <taxon>Clostridia</taxon>
        <taxon>Thermoanaerobacterales</taxon>
        <taxon>Candidatus Desulforudaceae</taxon>
        <taxon>Candidatus Desulforudis</taxon>
    </lineage>
</organism>
<evidence type="ECO:0000259" key="1">
    <source>
        <dbReference type="PROSITE" id="PS50151"/>
    </source>
</evidence>
<dbReference type="Proteomes" id="UP000008544">
    <property type="component" value="Chromosome"/>
</dbReference>
<dbReference type="PANTHER" id="PTHR38430">
    <property type="entry name" value="PROTEIN-ARGININE KINASE ACTIVATOR PROTEIN"/>
    <property type="match status" value="1"/>
</dbReference>
<proteinExistence type="predicted"/>
<dbReference type="STRING" id="477974.Daud_0179"/>
<evidence type="ECO:0000313" key="3">
    <source>
        <dbReference type="Proteomes" id="UP000008544"/>
    </source>
</evidence>
<dbReference type="GO" id="GO:0050897">
    <property type="term" value="F:cobalt ion binding"/>
    <property type="evidence" value="ECO:0007669"/>
    <property type="project" value="TreeGrafter"/>
</dbReference>
<dbReference type="RefSeq" id="WP_012301336.1">
    <property type="nucleotide sequence ID" value="NC_010424.1"/>
</dbReference>
<dbReference type="PANTHER" id="PTHR38430:SF1">
    <property type="entry name" value="PROTEIN-ARGININE KINASE ACTIVATOR PROTEIN"/>
    <property type="match status" value="1"/>
</dbReference>
<keyword evidence="3" id="KW-1185">Reference proteome</keyword>
<reference evidence="3" key="1">
    <citation type="submission" date="2007-10" db="EMBL/GenBank/DDBJ databases">
        <title>Complete sequence of chromosome of Desulforudis audaxviator MP104C.</title>
        <authorList>
            <person name="Copeland A."/>
            <person name="Lucas S."/>
            <person name="Lapidus A."/>
            <person name="Barry K."/>
            <person name="Glavina del Rio T."/>
            <person name="Dalin E."/>
            <person name="Tice H."/>
            <person name="Bruce D."/>
            <person name="Pitluck S."/>
            <person name="Lowry S.R."/>
            <person name="Larimer F."/>
            <person name="Land M.L."/>
            <person name="Hauser L."/>
            <person name="Kyrpides N."/>
            <person name="Ivanova N.N."/>
            <person name="Richardson P."/>
        </authorList>
    </citation>
    <scope>NUCLEOTIDE SEQUENCE [LARGE SCALE GENOMIC DNA]</scope>
    <source>
        <strain evidence="3">MP104C</strain>
    </source>
</reference>
<dbReference type="GO" id="GO:1990169">
    <property type="term" value="P:stress response to copper ion"/>
    <property type="evidence" value="ECO:0007669"/>
    <property type="project" value="TreeGrafter"/>
</dbReference>
<dbReference type="SUPFAM" id="SSF46600">
    <property type="entry name" value="C-terminal UvrC-binding domain of UvrB"/>
    <property type="match status" value="1"/>
</dbReference>
<dbReference type="InterPro" id="IPR036876">
    <property type="entry name" value="UVR_dom_sf"/>
</dbReference>
<reference evidence="2 3" key="2">
    <citation type="journal article" date="2008" name="Science">
        <title>Environmental genomics reveals a single-species ecosystem deep within Earth.</title>
        <authorList>
            <person name="Chivian D."/>
            <person name="Brodie E.L."/>
            <person name="Alm E.J."/>
            <person name="Culley D.E."/>
            <person name="Dehal P.S."/>
            <person name="Desantis T.Z."/>
            <person name="Gihring T.M."/>
            <person name="Lapidus A."/>
            <person name="Lin L.H."/>
            <person name="Lowry S.R."/>
            <person name="Moser D.P."/>
            <person name="Richardson P.M."/>
            <person name="Southam G."/>
            <person name="Wanger G."/>
            <person name="Pratt L.M."/>
            <person name="Andersen G.L."/>
            <person name="Hazen T.C."/>
            <person name="Brockman F.J."/>
            <person name="Arkin A.P."/>
            <person name="Onstott T.C."/>
        </authorList>
    </citation>
    <scope>NUCLEOTIDE SEQUENCE [LARGE SCALE GENOMIC DNA]</scope>
    <source>
        <strain evidence="2 3">MP104C</strain>
    </source>
</reference>
<dbReference type="EMBL" id="CP000860">
    <property type="protein sequence ID" value="ACA58743.1"/>
    <property type="molecule type" value="Genomic_DNA"/>
</dbReference>
<dbReference type="Gene3D" id="4.10.860.10">
    <property type="entry name" value="UVR domain"/>
    <property type="match status" value="1"/>
</dbReference>
<dbReference type="HOGENOM" id="CLU_102553_1_0_9"/>
<dbReference type="AlphaFoldDB" id="B1I0S2"/>
<sequence length="167" mass="18893">MICERCKQQPASVHYTEVINNQKRQMYLCPACAEEAHKAFDLGAPLNLHNLLAGLMGPGNVKEVPENEAEFLCETCGLSDAAFGKYGLLGCGGCYQYFGERLEPLLRRIHGSTRHTGKVPQRSRNKYLLIQEVDRLRAQMREAVEKEEFERAAALRDAIRDLQQRLA</sequence>
<accession>B1I0S2</accession>
<protein>
    <submittedName>
        <fullName evidence="2">UvrB/UvrC protein</fullName>
    </submittedName>
</protein>
<gene>
    <name evidence="2" type="ordered locus">Daud_0179</name>
</gene>
<dbReference type="InterPro" id="IPR001943">
    <property type="entry name" value="UVR_dom"/>
</dbReference>
<dbReference type="eggNOG" id="COG3880">
    <property type="taxonomic scope" value="Bacteria"/>
</dbReference>
<dbReference type="GO" id="GO:1990170">
    <property type="term" value="P:stress response to cadmium ion"/>
    <property type="evidence" value="ECO:0007669"/>
    <property type="project" value="TreeGrafter"/>
</dbReference>
<dbReference type="OrthoDB" id="9788704at2"/>
<dbReference type="PROSITE" id="PS50151">
    <property type="entry name" value="UVR"/>
    <property type="match status" value="1"/>
</dbReference>
<dbReference type="InterPro" id="IPR025542">
    <property type="entry name" value="YacH"/>
</dbReference>
<evidence type="ECO:0000313" key="2">
    <source>
        <dbReference type="EMBL" id="ACA58743.1"/>
    </source>
</evidence>
<dbReference type="PIRSF" id="PIRSF015034">
    <property type="entry name" value="YacH"/>
    <property type="match status" value="1"/>
</dbReference>
<dbReference type="GO" id="GO:0046870">
    <property type="term" value="F:cadmium ion binding"/>
    <property type="evidence" value="ECO:0007669"/>
    <property type="project" value="TreeGrafter"/>
</dbReference>
<name>B1I0S2_DESAP</name>
<feature type="domain" description="UVR" evidence="1">
    <location>
        <begin position="130"/>
        <end position="165"/>
    </location>
</feature>